<dbReference type="PANTHER" id="PTHR31042">
    <property type="entry name" value="CORE-2/I-BRANCHING BETA-1,6-N-ACETYLGLUCOSAMINYLTRANSFERASE FAMILY PROTEIN-RELATED"/>
    <property type="match status" value="1"/>
</dbReference>
<evidence type="ECO:0000256" key="4">
    <source>
        <dbReference type="ARBA" id="ARBA00023136"/>
    </source>
</evidence>
<keyword evidence="2" id="KW-0328">Glycosyltransferase</keyword>
<dbReference type="Proteomes" id="UP000315295">
    <property type="component" value="Unassembled WGS sequence"/>
</dbReference>
<dbReference type="InterPro" id="IPR003406">
    <property type="entry name" value="Glyco_trans_14"/>
</dbReference>
<feature type="region of interest" description="Disordered" evidence="6">
    <location>
        <begin position="1"/>
        <end position="45"/>
    </location>
</feature>
<feature type="region of interest" description="Disordered" evidence="6">
    <location>
        <begin position="68"/>
        <end position="100"/>
    </location>
</feature>
<name>A0A540MIT4_MALBA</name>
<comment type="caution">
    <text evidence="7">The sequence shown here is derived from an EMBL/GenBank/DDBJ whole genome shotgun (WGS) entry which is preliminary data.</text>
</comment>
<dbReference type="Pfam" id="PF02485">
    <property type="entry name" value="Branch"/>
    <property type="match status" value="2"/>
</dbReference>
<evidence type="ECO:0000313" key="7">
    <source>
        <dbReference type="EMBL" id="TQD98716.1"/>
    </source>
</evidence>
<keyword evidence="4" id="KW-0472">Membrane</keyword>
<reference evidence="7 8" key="1">
    <citation type="journal article" date="2019" name="G3 (Bethesda)">
        <title>Sequencing of a Wild Apple (Malus baccata) Genome Unravels the Differences Between Cultivated and Wild Apple Species Regarding Disease Resistance and Cold Tolerance.</title>
        <authorList>
            <person name="Chen X."/>
        </authorList>
    </citation>
    <scope>NUCLEOTIDE SEQUENCE [LARGE SCALE GENOMIC DNA]</scope>
    <source>
        <strain evidence="8">cv. Shandingzi</strain>
        <tissue evidence="7">Leaves</tissue>
    </source>
</reference>
<dbReference type="PANTHER" id="PTHR31042:SF70">
    <property type="entry name" value="OS01G0695200 PROTEIN"/>
    <property type="match status" value="1"/>
</dbReference>
<evidence type="ECO:0000256" key="1">
    <source>
        <dbReference type="ARBA" id="ARBA00004606"/>
    </source>
</evidence>
<dbReference type="EMBL" id="VIEB01000248">
    <property type="protein sequence ID" value="TQD98716.1"/>
    <property type="molecule type" value="Genomic_DNA"/>
</dbReference>
<evidence type="ECO:0000313" key="8">
    <source>
        <dbReference type="Proteomes" id="UP000315295"/>
    </source>
</evidence>
<keyword evidence="8" id="KW-1185">Reference proteome</keyword>
<dbReference type="GO" id="GO:0016757">
    <property type="term" value="F:glycosyltransferase activity"/>
    <property type="evidence" value="ECO:0007669"/>
    <property type="project" value="UniProtKB-KW"/>
</dbReference>
<feature type="compositionally biased region" description="Acidic residues" evidence="6">
    <location>
        <begin position="80"/>
        <end position="90"/>
    </location>
</feature>
<dbReference type="STRING" id="106549.A0A540MIT4"/>
<proteinExistence type="predicted"/>
<keyword evidence="5" id="KW-0325">Glycoprotein</keyword>
<dbReference type="InterPro" id="IPR044174">
    <property type="entry name" value="BC10-like"/>
</dbReference>
<protein>
    <recommendedName>
        <fullName evidence="9">Core-2/I-branching beta-1,6-N-acetylglucosaminyltransferase family protein</fullName>
    </recommendedName>
</protein>
<dbReference type="AlphaFoldDB" id="A0A540MIT4"/>
<gene>
    <name evidence="7" type="ORF">C1H46_015625</name>
</gene>
<comment type="subcellular location">
    <subcellularLocation>
        <location evidence="1">Membrane</location>
        <topology evidence="1">Single-pass type II membrane protein</topology>
    </subcellularLocation>
</comment>
<evidence type="ECO:0000256" key="2">
    <source>
        <dbReference type="ARBA" id="ARBA00022676"/>
    </source>
</evidence>
<evidence type="ECO:0008006" key="9">
    <source>
        <dbReference type="Google" id="ProtNLM"/>
    </source>
</evidence>
<organism evidence="7 8">
    <name type="scientific">Malus baccata</name>
    <name type="common">Siberian crab apple</name>
    <name type="synonym">Pyrus baccata</name>
    <dbReference type="NCBI Taxonomy" id="106549"/>
    <lineage>
        <taxon>Eukaryota</taxon>
        <taxon>Viridiplantae</taxon>
        <taxon>Streptophyta</taxon>
        <taxon>Embryophyta</taxon>
        <taxon>Tracheophyta</taxon>
        <taxon>Spermatophyta</taxon>
        <taxon>Magnoliopsida</taxon>
        <taxon>eudicotyledons</taxon>
        <taxon>Gunneridae</taxon>
        <taxon>Pentapetalae</taxon>
        <taxon>rosids</taxon>
        <taxon>fabids</taxon>
        <taxon>Rosales</taxon>
        <taxon>Rosaceae</taxon>
        <taxon>Amygdaloideae</taxon>
        <taxon>Maleae</taxon>
        <taxon>Malus</taxon>
    </lineage>
</organism>
<dbReference type="GO" id="GO:0016020">
    <property type="term" value="C:membrane"/>
    <property type="evidence" value="ECO:0007669"/>
    <property type="project" value="UniProtKB-SubCell"/>
</dbReference>
<sequence length="495" mass="56570">MITARKSETPHLSSFSADKVQQRSPPSLSFSPKPHIKLQCSHTQQRTQRTPSALLLFLLFENSNAPPLLSSSEFNPSMKDDDDDDDEEVPADPGAPRHQVELEAGDRPLRRALRMGLVPAPLAARPHFLLSVFVGRSEISNFPPRQKLHRHSEDRNAEAPNFSIYIHSAPGFVFDESTTRSHFFYGRQLTNSIQVGWGESSMIEAERLLFATALGDPANQRFILLSDSCVPLYNFSYVYSYMMASRRSFVDRRAATMLKCHLTYQKKNGEKDPRLLSVLNFRMKMVKSTSFWDTESFVKSSQSSSTVLHLFSYYRNRHHDNEYCLWIALVRSHAEVLVDDDVVLPVFKSFCKRRPPVDVRKGKLNLKLQKQHNCIPDEHYVQTLLAMSELEGELERRTLTYSLWNNSAATKTESKGWHPMTFNHANAAPKKIKEIKDVNHVYYETEYRTEWCRVNSTYVPCFLFARKFSPGAAMRLLSGGVVGQFDTSALLNPPP</sequence>
<keyword evidence="3" id="KW-0808">Transferase</keyword>
<accession>A0A540MIT4</accession>
<evidence type="ECO:0000256" key="6">
    <source>
        <dbReference type="SAM" id="MobiDB-lite"/>
    </source>
</evidence>
<evidence type="ECO:0000256" key="3">
    <source>
        <dbReference type="ARBA" id="ARBA00022679"/>
    </source>
</evidence>
<evidence type="ECO:0000256" key="5">
    <source>
        <dbReference type="ARBA" id="ARBA00023180"/>
    </source>
</evidence>